<proteinExistence type="predicted"/>
<keyword evidence="2" id="KW-0812">Transmembrane</keyword>
<feature type="compositionally biased region" description="Basic and acidic residues" evidence="1">
    <location>
        <begin position="103"/>
        <end position="129"/>
    </location>
</feature>
<organism evidence="3 4">
    <name type="scientific">Cutibacterium namnetense</name>
    <dbReference type="NCBI Taxonomy" id="1574624"/>
    <lineage>
        <taxon>Bacteria</taxon>
        <taxon>Bacillati</taxon>
        <taxon>Actinomycetota</taxon>
        <taxon>Actinomycetes</taxon>
        <taxon>Propionibacteriales</taxon>
        <taxon>Propionibacteriaceae</taxon>
        <taxon>Cutibacterium</taxon>
    </lineage>
</organism>
<feature type="transmembrane region" description="Helical" evidence="2">
    <location>
        <begin position="39"/>
        <end position="58"/>
    </location>
</feature>
<dbReference type="RefSeq" id="WP_108773413.1">
    <property type="nucleotide sequence ID" value="NZ_OPYJ01000011.1"/>
</dbReference>
<keyword evidence="2" id="KW-1133">Transmembrane helix</keyword>
<feature type="transmembrane region" description="Helical" evidence="2">
    <location>
        <begin position="6"/>
        <end position="27"/>
    </location>
</feature>
<feature type="compositionally biased region" description="Polar residues" evidence="1">
    <location>
        <begin position="172"/>
        <end position="183"/>
    </location>
</feature>
<gene>
    <name evidence="3" type="ORF">CP880_09155</name>
</gene>
<evidence type="ECO:0000256" key="1">
    <source>
        <dbReference type="SAM" id="MobiDB-lite"/>
    </source>
</evidence>
<protein>
    <recommendedName>
        <fullName evidence="5">Cellulose synthase</fullName>
    </recommendedName>
</protein>
<evidence type="ECO:0000313" key="3">
    <source>
        <dbReference type="EMBL" id="REB68622.1"/>
    </source>
</evidence>
<evidence type="ECO:0008006" key="5">
    <source>
        <dbReference type="Google" id="ProtNLM"/>
    </source>
</evidence>
<feature type="region of interest" description="Disordered" evidence="1">
    <location>
        <begin position="103"/>
        <end position="204"/>
    </location>
</feature>
<dbReference type="Proteomes" id="UP000256324">
    <property type="component" value="Unassembled WGS sequence"/>
</dbReference>
<comment type="caution">
    <text evidence="3">The sequence shown here is derived from an EMBL/GenBank/DDBJ whole genome shotgun (WGS) entry which is preliminary data.</text>
</comment>
<name>A0ABX9I928_9ACTN</name>
<reference evidence="3 4" key="1">
    <citation type="submission" date="2017-09" db="EMBL/GenBank/DDBJ databases">
        <authorList>
            <person name="Bumgarner R.E."/>
        </authorList>
    </citation>
    <scope>NUCLEOTIDE SEQUENCE [LARGE SCALE GENOMIC DNA]</scope>
    <source>
        <strain evidence="3 4">T34998</strain>
    </source>
</reference>
<dbReference type="EMBL" id="PCZS01000003">
    <property type="protein sequence ID" value="REB68622.1"/>
    <property type="molecule type" value="Genomic_DNA"/>
</dbReference>
<keyword evidence="4" id="KW-1185">Reference proteome</keyword>
<accession>A0ABX9I928</accession>
<evidence type="ECO:0000313" key="4">
    <source>
        <dbReference type="Proteomes" id="UP000256324"/>
    </source>
</evidence>
<evidence type="ECO:0000256" key="2">
    <source>
        <dbReference type="SAM" id="Phobius"/>
    </source>
</evidence>
<feature type="transmembrane region" description="Helical" evidence="2">
    <location>
        <begin position="78"/>
        <end position="100"/>
    </location>
</feature>
<sequence length="204" mass="21847">MSETTVVAVVTIVLVVLPLLWALSGWFSRRSSRAMLRGLGLALIPIGLVLTGLMRLFVRAIRLVVDWFAGTVMTSTMWIGVIVIAVGLVTWLVAGIMAPVDRETGRQRRQDHAARKQTREASSAKDSRSTEAPAHNPTDNAPTSGAAPDTAPSHSASGTRRTPTDAPVRTSEPASSSKPSPTISGADKDEDAELEEILRKRGIE</sequence>
<feature type="compositionally biased region" description="Polar residues" evidence="1">
    <location>
        <begin position="152"/>
        <end position="161"/>
    </location>
</feature>
<keyword evidence="2" id="KW-0472">Membrane</keyword>